<comment type="caution">
    <text evidence="1">The sequence shown here is derived from an EMBL/GenBank/DDBJ whole genome shotgun (WGS) entry which is preliminary data.</text>
</comment>
<dbReference type="InterPro" id="IPR032568">
    <property type="entry name" value="DUF4926"/>
</dbReference>
<name>A0A1A2VWR0_MYCSC</name>
<evidence type="ECO:0008006" key="3">
    <source>
        <dbReference type="Google" id="ProtNLM"/>
    </source>
</evidence>
<dbReference type="EMBL" id="LZJY01000160">
    <property type="protein sequence ID" value="OBI05082.1"/>
    <property type="molecule type" value="Genomic_DNA"/>
</dbReference>
<dbReference type="AlphaFoldDB" id="A0A1A2VWR0"/>
<dbReference type="Proteomes" id="UP000092207">
    <property type="component" value="Unassembled WGS sequence"/>
</dbReference>
<dbReference type="Pfam" id="PF16277">
    <property type="entry name" value="DUF4926"/>
    <property type="match status" value="1"/>
</dbReference>
<sequence length="69" mass="7613">MIRLLRPLPEHDLPAGFRGTVVMDYSKGANANLPPAYEVEFADADGITRALVTFTEHDLEVVWRPTSGS</sequence>
<evidence type="ECO:0000313" key="1">
    <source>
        <dbReference type="EMBL" id="OBI05082.1"/>
    </source>
</evidence>
<organism evidence="1 2">
    <name type="scientific">Mycobacterium scrofulaceum</name>
    <dbReference type="NCBI Taxonomy" id="1783"/>
    <lineage>
        <taxon>Bacteria</taxon>
        <taxon>Bacillati</taxon>
        <taxon>Actinomycetota</taxon>
        <taxon>Actinomycetes</taxon>
        <taxon>Mycobacteriales</taxon>
        <taxon>Mycobacteriaceae</taxon>
        <taxon>Mycobacterium</taxon>
    </lineage>
</organism>
<proteinExistence type="predicted"/>
<protein>
    <recommendedName>
        <fullName evidence="3">DUF4926 domain-containing protein</fullName>
    </recommendedName>
</protein>
<gene>
    <name evidence="1" type="ORF">A5679_14145</name>
</gene>
<evidence type="ECO:0000313" key="2">
    <source>
        <dbReference type="Proteomes" id="UP000092207"/>
    </source>
</evidence>
<accession>A0A1A2VWR0</accession>
<reference evidence="1 2" key="1">
    <citation type="submission" date="2016-06" db="EMBL/GenBank/DDBJ databases">
        <authorList>
            <person name="Kjaerup R.B."/>
            <person name="Dalgaard T.S."/>
            <person name="Juul-Madsen H.R."/>
        </authorList>
    </citation>
    <scope>NUCLEOTIDE SEQUENCE [LARGE SCALE GENOMIC DNA]</scope>
    <source>
        <strain evidence="1 2">E2838</strain>
    </source>
</reference>